<dbReference type="STRING" id="1177982.SAMN04489711_10292"/>
<sequence length="158" mass="17318">MAPVIHRPRPPSATPVPRGLWRRVSALAPLLLPAAAAVPVAALAHALFGLGLPVARWRDAAVFFVLAPLLEEWVVRAQLQAWLEQRLRGLRHAGHGAQVLATLFFAALHAPSAGWLCVLWCLPGLALGELWRRRCSLAMNAGLHAWFNLTLWWVSAGR</sequence>
<keyword evidence="1" id="KW-0812">Transmembrane</keyword>
<reference evidence="4" key="1">
    <citation type="submission" date="2016-10" db="EMBL/GenBank/DDBJ databases">
        <authorList>
            <person name="Varghese N."/>
            <person name="Submissions S."/>
        </authorList>
    </citation>
    <scope>NUCLEOTIDE SEQUENCE [LARGE SCALE GENOMIC DNA]</scope>
    <source>
        <strain evidence="4">DSM 27981</strain>
    </source>
</reference>
<keyword evidence="4" id="KW-1185">Reference proteome</keyword>
<protein>
    <submittedName>
        <fullName evidence="3">CAAX protease self-immunity</fullName>
    </submittedName>
</protein>
<dbReference type="InterPro" id="IPR003675">
    <property type="entry name" value="Rce1/LyrA-like_dom"/>
</dbReference>
<organism evidence="3 4">
    <name type="scientific">Paracidovorax wautersii</name>
    <dbReference type="NCBI Taxonomy" id="1177982"/>
    <lineage>
        <taxon>Bacteria</taxon>
        <taxon>Pseudomonadati</taxon>
        <taxon>Pseudomonadota</taxon>
        <taxon>Betaproteobacteria</taxon>
        <taxon>Burkholderiales</taxon>
        <taxon>Comamonadaceae</taxon>
        <taxon>Paracidovorax</taxon>
    </lineage>
</organism>
<evidence type="ECO:0000256" key="1">
    <source>
        <dbReference type="SAM" id="Phobius"/>
    </source>
</evidence>
<dbReference type="EMBL" id="FONX01000002">
    <property type="protein sequence ID" value="SFE44713.1"/>
    <property type="molecule type" value="Genomic_DNA"/>
</dbReference>
<feature type="transmembrane region" description="Helical" evidence="1">
    <location>
        <begin position="137"/>
        <end position="155"/>
    </location>
</feature>
<keyword evidence="1" id="KW-1133">Transmembrane helix</keyword>
<feature type="domain" description="CAAX prenyl protease 2/Lysostaphin resistance protein A-like" evidence="2">
    <location>
        <begin position="59"/>
        <end position="149"/>
    </location>
</feature>
<dbReference type="Proteomes" id="UP000199119">
    <property type="component" value="Unassembled WGS sequence"/>
</dbReference>
<name>A0A1I2ANY1_9BURK</name>
<feature type="transmembrane region" description="Helical" evidence="1">
    <location>
        <begin position="99"/>
        <end position="125"/>
    </location>
</feature>
<keyword evidence="1" id="KW-0472">Membrane</keyword>
<feature type="transmembrane region" description="Helical" evidence="1">
    <location>
        <begin position="26"/>
        <end position="48"/>
    </location>
</feature>
<dbReference type="GO" id="GO:0004175">
    <property type="term" value="F:endopeptidase activity"/>
    <property type="evidence" value="ECO:0007669"/>
    <property type="project" value="UniProtKB-ARBA"/>
</dbReference>
<evidence type="ECO:0000313" key="4">
    <source>
        <dbReference type="Proteomes" id="UP000199119"/>
    </source>
</evidence>
<keyword evidence="3" id="KW-0645">Protease</keyword>
<evidence type="ECO:0000313" key="3">
    <source>
        <dbReference type="EMBL" id="SFE44713.1"/>
    </source>
</evidence>
<evidence type="ECO:0000259" key="2">
    <source>
        <dbReference type="Pfam" id="PF02517"/>
    </source>
</evidence>
<dbReference type="GO" id="GO:0006508">
    <property type="term" value="P:proteolysis"/>
    <property type="evidence" value="ECO:0007669"/>
    <property type="project" value="UniProtKB-KW"/>
</dbReference>
<accession>A0A1I2ANY1</accession>
<gene>
    <name evidence="3" type="ORF">SAMN04489711_10292</name>
</gene>
<dbReference type="AlphaFoldDB" id="A0A1I2ANY1"/>
<proteinExistence type="predicted"/>
<dbReference type="OrthoDB" id="158986at2"/>
<keyword evidence="3" id="KW-0378">Hydrolase</keyword>
<dbReference type="GO" id="GO:0080120">
    <property type="term" value="P:CAAX-box protein maturation"/>
    <property type="evidence" value="ECO:0007669"/>
    <property type="project" value="UniProtKB-ARBA"/>
</dbReference>
<dbReference type="Pfam" id="PF02517">
    <property type="entry name" value="Rce1-like"/>
    <property type="match status" value="1"/>
</dbReference>